<dbReference type="Pfam" id="PF00048">
    <property type="entry name" value="IL8"/>
    <property type="match status" value="1"/>
</dbReference>
<accession>A0A8J4XHK7</accession>
<dbReference type="Proteomes" id="UP000727407">
    <property type="component" value="Unassembled WGS sequence"/>
</dbReference>
<reference evidence="4" key="1">
    <citation type="submission" date="2020-07" db="EMBL/GenBank/DDBJ databases">
        <title>Clarias magur genome sequencing, assembly and annotation.</title>
        <authorList>
            <person name="Kushwaha B."/>
            <person name="Kumar R."/>
            <person name="Das P."/>
            <person name="Joshi C.G."/>
            <person name="Kumar D."/>
            <person name="Nagpure N.S."/>
            <person name="Pandey M."/>
            <person name="Agarwal S."/>
            <person name="Srivastava S."/>
            <person name="Singh M."/>
            <person name="Sahoo L."/>
            <person name="Jayasankar P."/>
            <person name="Meher P.K."/>
            <person name="Koringa P.G."/>
            <person name="Iquebal M.A."/>
            <person name="Das S.P."/>
            <person name="Bit A."/>
            <person name="Patnaik S."/>
            <person name="Patel N."/>
            <person name="Shah T.M."/>
            <person name="Hinsu A."/>
            <person name="Jena J.K."/>
        </authorList>
    </citation>
    <scope>NUCLEOTIDE SEQUENCE</scope>
    <source>
        <strain evidence="4">CIFAMagur01</strain>
        <tissue evidence="4">Testis</tissue>
    </source>
</reference>
<dbReference type="EMBL" id="QNUK01000001">
    <property type="protein sequence ID" value="KAF5910200.1"/>
    <property type="molecule type" value="Genomic_DNA"/>
</dbReference>
<sequence>MPHDFGKTNSWKTGRKPAEHILKPGSTDKTEAVNIREKCMCIQHTEAVLWGRVKDFNVINAGPHCNKDQIIIKMQSKSVCLAPNSKQGKKLQKCWKRYSLCSLLDRPGSGRRSD</sequence>
<keyword evidence="1" id="KW-0202">Cytokine</keyword>
<dbReference type="Gene3D" id="2.40.50.40">
    <property type="match status" value="1"/>
</dbReference>
<dbReference type="OrthoDB" id="9948647at2759"/>
<dbReference type="InterPro" id="IPR036048">
    <property type="entry name" value="Interleukin_8-like_sf"/>
</dbReference>
<organism evidence="4 5">
    <name type="scientific">Clarias magur</name>
    <name type="common">Asian catfish</name>
    <name type="synonym">Macropteronotus magur</name>
    <dbReference type="NCBI Taxonomy" id="1594786"/>
    <lineage>
        <taxon>Eukaryota</taxon>
        <taxon>Metazoa</taxon>
        <taxon>Chordata</taxon>
        <taxon>Craniata</taxon>
        <taxon>Vertebrata</taxon>
        <taxon>Euteleostomi</taxon>
        <taxon>Actinopterygii</taxon>
        <taxon>Neopterygii</taxon>
        <taxon>Teleostei</taxon>
        <taxon>Ostariophysi</taxon>
        <taxon>Siluriformes</taxon>
        <taxon>Clariidae</taxon>
        <taxon>Clarias</taxon>
    </lineage>
</organism>
<dbReference type="GO" id="GO:0006955">
    <property type="term" value="P:immune response"/>
    <property type="evidence" value="ECO:0007669"/>
    <property type="project" value="InterPro"/>
</dbReference>
<evidence type="ECO:0000313" key="4">
    <source>
        <dbReference type="EMBL" id="KAF5910200.1"/>
    </source>
</evidence>
<dbReference type="GO" id="GO:0008009">
    <property type="term" value="F:chemokine activity"/>
    <property type="evidence" value="ECO:0007669"/>
    <property type="project" value="InterPro"/>
</dbReference>
<dbReference type="SMART" id="SM00199">
    <property type="entry name" value="SCY"/>
    <property type="match status" value="1"/>
</dbReference>
<evidence type="ECO:0000259" key="3">
    <source>
        <dbReference type="SMART" id="SM00199"/>
    </source>
</evidence>
<protein>
    <submittedName>
        <fullName evidence="4">C-X-C motif chemokine 9-like</fullName>
    </submittedName>
</protein>
<evidence type="ECO:0000313" key="5">
    <source>
        <dbReference type="Proteomes" id="UP000727407"/>
    </source>
</evidence>
<feature type="region of interest" description="Disordered" evidence="2">
    <location>
        <begin position="1"/>
        <end position="24"/>
    </location>
</feature>
<evidence type="ECO:0000256" key="2">
    <source>
        <dbReference type="SAM" id="MobiDB-lite"/>
    </source>
</evidence>
<dbReference type="InterPro" id="IPR001811">
    <property type="entry name" value="Chemokine_IL8-like_dom"/>
</dbReference>
<dbReference type="GO" id="GO:0005615">
    <property type="term" value="C:extracellular space"/>
    <property type="evidence" value="ECO:0007669"/>
    <property type="project" value="UniProtKB-KW"/>
</dbReference>
<dbReference type="AlphaFoldDB" id="A0A8J4XHK7"/>
<comment type="caution">
    <text evidence="4">The sequence shown here is derived from an EMBL/GenBank/DDBJ whole genome shotgun (WGS) entry which is preliminary data.</text>
</comment>
<feature type="domain" description="Chemokine interleukin-8-like" evidence="3">
    <location>
        <begin position="36"/>
        <end position="95"/>
    </location>
</feature>
<name>A0A8J4XHK7_CLAMG</name>
<dbReference type="SUPFAM" id="SSF54117">
    <property type="entry name" value="Interleukin 8-like chemokines"/>
    <property type="match status" value="1"/>
</dbReference>
<keyword evidence="5" id="KW-1185">Reference proteome</keyword>
<proteinExistence type="predicted"/>
<evidence type="ECO:0000256" key="1">
    <source>
        <dbReference type="ARBA" id="ARBA00022514"/>
    </source>
</evidence>
<gene>
    <name evidence="4" type="primary">cxcl18a.1</name>
    <name evidence="4" type="ORF">DAT39_000109</name>
</gene>